<keyword evidence="3" id="KW-0472">Membrane</keyword>
<evidence type="ECO:0000256" key="3">
    <source>
        <dbReference type="SAM" id="Phobius"/>
    </source>
</evidence>
<proteinExistence type="predicted"/>
<dbReference type="PANTHER" id="PTHR36339:SF2">
    <property type="entry name" value="F23A5.5"/>
    <property type="match status" value="1"/>
</dbReference>
<gene>
    <name evidence="4" type="ORF">TRITD_1Bv1G202810</name>
</gene>
<dbReference type="Gramene" id="TRITD1Bv1G202810.1">
    <property type="protein sequence ID" value="TRITD1Bv1G202810.1"/>
    <property type="gene ID" value="TRITD1Bv1G202810"/>
</dbReference>
<feature type="transmembrane region" description="Helical" evidence="3">
    <location>
        <begin position="91"/>
        <end position="110"/>
    </location>
</feature>
<evidence type="ECO:0000313" key="5">
    <source>
        <dbReference type="Proteomes" id="UP000324705"/>
    </source>
</evidence>
<dbReference type="OMA" id="MCAVNIA"/>
<keyword evidence="5" id="KW-1185">Reference proteome</keyword>
<dbReference type="Proteomes" id="UP000324705">
    <property type="component" value="Chromosome 1B"/>
</dbReference>
<evidence type="ECO:0000256" key="2">
    <source>
        <dbReference type="SAM" id="MobiDB-lite"/>
    </source>
</evidence>
<feature type="compositionally biased region" description="Low complexity" evidence="2">
    <location>
        <begin position="192"/>
        <end position="207"/>
    </location>
</feature>
<accession>A0A9R0VCG1</accession>
<keyword evidence="3" id="KW-1133">Transmembrane helix</keyword>
<feature type="region of interest" description="Disordered" evidence="2">
    <location>
        <begin position="178"/>
        <end position="241"/>
    </location>
</feature>
<evidence type="ECO:0000256" key="1">
    <source>
        <dbReference type="SAM" id="Coils"/>
    </source>
</evidence>
<feature type="compositionally biased region" description="Basic and acidic residues" evidence="2">
    <location>
        <begin position="178"/>
        <end position="187"/>
    </location>
</feature>
<protein>
    <submittedName>
        <fullName evidence="4">Uncharacterized protein</fullName>
    </submittedName>
</protein>
<sequence>MLPALRPRLSLPLAHLCRRLSSSSSGEGAPPAAPTDAATLAAAKAREAYAARMEAYKKVQEFDWSSGADWKTAANILFTVPPKRKEFGLDFHLVQLFFVCMPSLAVYLVAQYARSEIKRMEAEAEAKRKKIEEVEKQKQLEVDSVKVDADSKLATVLVRLDTLEGVVKEIADDKMRSSALTKEESLKKGQTSSPDKASAPKSDASDSQLASVKIKDIKDATNSPPDATQQDTKRDRGKTNVCGSGKGLDQVAPFLFEGEQLASFLFEGVQLALRSHGYVDPFAENCGSFAPGYTG</sequence>
<dbReference type="AlphaFoldDB" id="A0A9R0VCG1"/>
<evidence type="ECO:0000313" key="4">
    <source>
        <dbReference type="EMBL" id="VAH22221.1"/>
    </source>
</evidence>
<reference evidence="4 5" key="1">
    <citation type="submission" date="2017-09" db="EMBL/GenBank/DDBJ databases">
        <authorList>
            <consortium name="International Durum Wheat Genome Sequencing Consortium (IDWGSC)"/>
            <person name="Milanesi L."/>
        </authorList>
    </citation>
    <scope>NUCLEOTIDE SEQUENCE [LARGE SCALE GENOMIC DNA]</scope>
    <source>
        <strain evidence="5">cv. Svevo</strain>
    </source>
</reference>
<dbReference type="EMBL" id="LT934112">
    <property type="protein sequence ID" value="VAH22221.1"/>
    <property type="molecule type" value="Genomic_DNA"/>
</dbReference>
<feature type="compositionally biased region" description="Polar residues" evidence="2">
    <location>
        <begin position="220"/>
        <end position="230"/>
    </location>
</feature>
<keyword evidence="1" id="KW-0175">Coiled coil</keyword>
<dbReference type="PANTHER" id="PTHR36339">
    <property type="entry name" value="F23A5.5"/>
    <property type="match status" value="1"/>
</dbReference>
<name>A0A9R0VCG1_TRITD</name>
<keyword evidence="3" id="KW-0812">Transmembrane</keyword>
<feature type="coiled-coil region" evidence="1">
    <location>
        <begin position="110"/>
        <end position="139"/>
    </location>
</feature>
<organism evidence="4 5">
    <name type="scientific">Triticum turgidum subsp. durum</name>
    <name type="common">Durum wheat</name>
    <name type="synonym">Triticum durum</name>
    <dbReference type="NCBI Taxonomy" id="4567"/>
    <lineage>
        <taxon>Eukaryota</taxon>
        <taxon>Viridiplantae</taxon>
        <taxon>Streptophyta</taxon>
        <taxon>Embryophyta</taxon>
        <taxon>Tracheophyta</taxon>
        <taxon>Spermatophyta</taxon>
        <taxon>Magnoliopsida</taxon>
        <taxon>Liliopsida</taxon>
        <taxon>Poales</taxon>
        <taxon>Poaceae</taxon>
        <taxon>BOP clade</taxon>
        <taxon>Pooideae</taxon>
        <taxon>Triticodae</taxon>
        <taxon>Triticeae</taxon>
        <taxon>Triticinae</taxon>
        <taxon>Triticum</taxon>
    </lineage>
</organism>